<accession>N1PKZ3</accession>
<dbReference type="GO" id="GO:0006281">
    <property type="term" value="P:DNA repair"/>
    <property type="evidence" value="ECO:0007669"/>
    <property type="project" value="TreeGrafter"/>
</dbReference>
<evidence type="ECO:0000256" key="6">
    <source>
        <dbReference type="ARBA" id="ARBA00022801"/>
    </source>
</evidence>
<evidence type="ECO:0000256" key="7">
    <source>
        <dbReference type="ARBA" id="ARBA00022833"/>
    </source>
</evidence>
<dbReference type="STRING" id="675120.N1PKZ3"/>
<feature type="region of interest" description="Disordered" evidence="9">
    <location>
        <begin position="1897"/>
        <end position="1921"/>
    </location>
</feature>
<dbReference type="PROSITE" id="PS00518">
    <property type="entry name" value="ZF_RING_1"/>
    <property type="match status" value="1"/>
</dbReference>
<dbReference type="InterPro" id="IPR014001">
    <property type="entry name" value="Helicase_ATP-bd"/>
</dbReference>
<dbReference type="GO" id="GO:0005634">
    <property type="term" value="C:nucleus"/>
    <property type="evidence" value="ECO:0007669"/>
    <property type="project" value="TreeGrafter"/>
</dbReference>
<evidence type="ECO:0000256" key="1">
    <source>
        <dbReference type="ARBA" id="ARBA00022603"/>
    </source>
</evidence>
<dbReference type="GO" id="GO:0032259">
    <property type="term" value="P:methylation"/>
    <property type="evidence" value="ECO:0007669"/>
    <property type="project" value="UniProtKB-KW"/>
</dbReference>
<dbReference type="PROSITE" id="PS51194">
    <property type="entry name" value="HELICASE_CTER"/>
    <property type="match status" value="1"/>
</dbReference>
<dbReference type="eggNOG" id="KOG0298">
    <property type="taxonomic scope" value="Eukaryota"/>
</dbReference>
<evidence type="ECO:0000256" key="5">
    <source>
        <dbReference type="ARBA" id="ARBA00022771"/>
    </source>
</evidence>
<keyword evidence="6" id="KW-0378">Hydrolase</keyword>
<dbReference type="InterPro" id="IPR027417">
    <property type="entry name" value="P-loop_NTPase"/>
</dbReference>
<dbReference type="Proteomes" id="UP000016933">
    <property type="component" value="Unassembled WGS sequence"/>
</dbReference>
<dbReference type="GO" id="GO:0008168">
    <property type="term" value="F:methyltransferase activity"/>
    <property type="evidence" value="ECO:0007669"/>
    <property type="project" value="UniProtKB-KW"/>
</dbReference>
<feature type="domain" description="Helicase C-terminal" evidence="10">
    <location>
        <begin position="2040"/>
        <end position="2203"/>
    </location>
</feature>
<dbReference type="GO" id="GO:0005524">
    <property type="term" value="F:ATP binding"/>
    <property type="evidence" value="ECO:0007669"/>
    <property type="project" value="UniProtKB-KW"/>
</dbReference>
<dbReference type="InterPro" id="IPR049730">
    <property type="entry name" value="SNF2/RAD54-like_C"/>
</dbReference>
<dbReference type="InterPro" id="IPR001525">
    <property type="entry name" value="C5_MeTfrase"/>
</dbReference>
<evidence type="ECO:0000256" key="9">
    <source>
        <dbReference type="SAM" id="MobiDB-lite"/>
    </source>
</evidence>
<evidence type="ECO:0000256" key="2">
    <source>
        <dbReference type="ARBA" id="ARBA00022679"/>
    </source>
</evidence>
<dbReference type="InterPro" id="IPR050628">
    <property type="entry name" value="SNF2_RAD54_helicase_TF"/>
</dbReference>
<dbReference type="GO" id="GO:0008270">
    <property type="term" value="F:zinc ion binding"/>
    <property type="evidence" value="ECO:0007669"/>
    <property type="project" value="UniProtKB-KW"/>
</dbReference>
<dbReference type="SUPFAM" id="SSF53335">
    <property type="entry name" value="S-adenosyl-L-methionine-dependent methyltransferases"/>
    <property type="match status" value="1"/>
</dbReference>
<evidence type="ECO:0000313" key="12">
    <source>
        <dbReference type="Proteomes" id="UP000016933"/>
    </source>
</evidence>
<evidence type="ECO:0000256" key="4">
    <source>
        <dbReference type="ARBA" id="ARBA00022741"/>
    </source>
</evidence>
<dbReference type="HOGENOM" id="CLU_000796_0_0_1"/>
<evidence type="ECO:0000259" key="10">
    <source>
        <dbReference type="PROSITE" id="PS51194"/>
    </source>
</evidence>
<dbReference type="GO" id="GO:0016787">
    <property type="term" value="F:hydrolase activity"/>
    <property type="evidence" value="ECO:0007669"/>
    <property type="project" value="UniProtKB-KW"/>
</dbReference>
<evidence type="ECO:0000256" key="3">
    <source>
        <dbReference type="ARBA" id="ARBA00022723"/>
    </source>
</evidence>
<evidence type="ECO:0000256" key="8">
    <source>
        <dbReference type="ARBA" id="ARBA00022840"/>
    </source>
</evidence>
<gene>
    <name evidence="11" type="ORF">DOTSEDRAFT_89510</name>
</gene>
<dbReference type="Gene3D" id="3.40.50.300">
    <property type="entry name" value="P-loop containing nucleotide triphosphate hydrolases"/>
    <property type="match status" value="2"/>
</dbReference>
<dbReference type="EMBL" id="KB446541">
    <property type="protein sequence ID" value="EME41991.1"/>
    <property type="molecule type" value="Genomic_DNA"/>
</dbReference>
<dbReference type="InterPro" id="IPR001650">
    <property type="entry name" value="Helicase_C-like"/>
</dbReference>
<dbReference type="Gene3D" id="3.40.50.150">
    <property type="entry name" value="Vaccinia Virus protein VP39"/>
    <property type="match status" value="1"/>
</dbReference>
<evidence type="ECO:0000313" key="11">
    <source>
        <dbReference type="EMBL" id="EME41991.1"/>
    </source>
</evidence>
<dbReference type="PANTHER" id="PTHR45626">
    <property type="entry name" value="TRANSCRIPTION TERMINATION FACTOR 2-RELATED"/>
    <property type="match status" value="1"/>
</dbReference>
<reference evidence="12" key="1">
    <citation type="journal article" date="2012" name="PLoS Genet.">
        <title>The genomes of the fungal plant pathogens Cladosporium fulvum and Dothistroma septosporum reveal adaptation to different hosts and lifestyles but also signatures of common ancestry.</title>
        <authorList>
            <person name="de Wit P.J.G.M."/>
            <person name="van der Burgt A."/>
            <person name="Oekmen B."/>
            <person name="Stergiopoulos I."/>
            <person name="Abd-Elsalam K.A."/>
            <person name="Aerts A.L."/>
            <person name="Bahkali A.H."/>
            <person name="Beenen H.G."/>
            <person name="Chettri P."/>
            <person name="Cox M.P."/>
            <person name="Datema E."/>
            <person name="de Vries R.P."/>
            <person name="Dhillon B."/>
            <person name="Ganley A.R."/>
            <person name="Griffiths S.A."/>
            <person name="Guo Y."/>
            <person name="Hamelin R.C."/>
            <person name="Henrissat B."/>
            <person name="Kabir M.S."/>
            <person name="Jashni M.K."/>
            <person name="Kema G."/>
            <person name="Klaubauf S."/>
            <person name="Lapidus A."/>
            <person name="Levasseur A."/>
            <person name="Lindquist E."/>
            <person name="Mehrabi R."/>
            <person name="Ohm R.A."/>
            <person name="Owen T.J."/>
            <person name="Salamov A."/>
            <person name="Schwelm A."/>
            <person name="Schijlen E."/>
            <person name="Sun H."/>
            <person name="van den Burg H.A."/>
            <person name="van Ham R.C.H.J."/>
            <person name="Zhang S."/>
            <person name="Goodwin S.B."/>
            <person name="Grigoriev I.V."/>
            <person name="Collemare J."/>
            <person name="Bradshaw R.E."/>
        </authorList>
    </citation>
    <scope>NUCLEOTIDE SEQUENCE [LARGE SCALE GENOMIC DNA]</scope>
    <source>
        <strain evidence="12">NZE10 / CBS 128990</strain>
    </source>
</reference>
<dbReference type="Pfam" id="PF00176">
    <property type="entry name" value="SNF2-rel_dom"/>
    <property type="match status" value="1"/>
</dbReference>
<dbReference type="CDD" id="cd18793">
    <property type="entry name" value="SF2_C_SNF"/>
    <property type="match status" value="1"/>
</dbReference>
<dbReference type="GO" id="GO:0008094">
    <property type="term" value="F:ATP-dependent activity, acting on DNA"/>
    <property type="evidence" value="ECO:0007669"/>
    <property type="project" value="TreeGrafter"/>
</dbReference>
<keyword evidence="8" id="KW-0067">ATP-binding</keyword>
<proteinExistence type="predicted"/>
<keyword evidence="1" id="KW-0489">Methyltransferase</keyword>
<dbReference type="Pfam" id="PF00271">
    <property type="entry name" value="Helicase_C"/>
    <property type="match status" value="1"/>
</dbReference>
<protein>
    <recommendedName>
        <fullName evidence="10">Helicase C-terminal domain-containing protein</fullName>
    </recommendedName>
</protein>
<keyword evidence="2" id="KW-0808">Transferase</keyword>
<dbReference type="OMA" id="SMIPYIT"/>
<dbReference type="Pfam" id="PF00145">
    <property type="entry name" value="DNA_methylase"/>
    <property type="match status" value="1"/>
</dbReference>
<dbReference type="InterPro" id="IPR000330">
    <property type="entry name" value="SNF2_N"/>
</dbReference>
<dbReference type="OrthoDB" id="423221at2759"/>
<sequence>MPSLMSWLHLGGLTKDTTTTMEQRSRANGIMDISYEDDSDDSIVLTQSLQPSTKRKVIDISNDDAETMPSERPRKVAKTSKTSAKATIARAHRKVIDISKSDDEDAANKRRKRPAGVTALSDSKRIERPVRRPRLGGMQRWLEKSGPTHGRGAFRELDARQFQNRLRGPVAWFRRPVYSEAFQSQFAPKRATRTLSTVPSGIDEVDILERTSQGTRPQRAKARQSYKPAASMEESEDELAMRPRQNRAKQQAKSIAISDVSDFEMHDDSEASALRSDSSVENANDFPERAAKKPKLETSGKKTTTKKTSSSGDRGLNEGLPPCSNIRDIFADITKRALSLGVADALTSLNSRPLRAATMCSGSESPLLALQMLEDSLRSLWPTHKIRVEHLFSAEIVPFKQAYIERNFKPPLIFRDITEITEAFNSESPVATTAYGGKVPIPQDLDLLIAGTSCVDFSRQNSRKKGLDDGGESGNTWNAVLAFCKAARPGIVLLENVSGAPWDDMLADYEKIGYECSGVLIDTKDYYLPQTRQRGYMVAFDKRKLAAANADQAVKANQASTKWQMLMEQFRRPASSPVSSFLLPSDLVKLQLSRNDDVVREIDWSICEITQMQYRQETRLGDGRPVTSWTVNGYIQPPDYAHKLWFRGVVERVKDTIDAAVLRKALQSNGMYDLTFKLRIIDLSQNVHRETDTRPFGIIGCITPTGMFYASNRGRPLTAEELLQLQGLPLNKISFTTETPTQIQDLAGNAMSTTTIGCAILSALITGHKIIPDRPLALGTGGMKPPAPATVPMRNLVVASSAPVEMTEIKRRAGQAMRRCYCETSTGLTSKSLQQCKDCGHTTCTSCGGKPVHNYEAKPLMSNGRLHPSTFEEHLRSLPLQMRVNAPSKILSNALANTKDLPARYRVQLYAAMTETFSFSRVRRTHCWTVSYLSSSLSSSARLDLVIEDGDNVEWRLYAHIPPSLAANDTLRHMLRHPVLTISARENFVGKRMLIRVPSTQAVPVQIEGSGKKVASWWNRNGMPDFTDHYMWERLSITIKKPLEGSINDMLKGEYRYLEKCGTAAACLYVKVHPSSGRPLYLFLDPTPTGRPDEDRFVFSHTPGRPEDDDVRPIVAAIAPPWRAYSTKGRCIPSTTKATLLIEQKWHQLNCTLETAKPNITISTAKDITTHLESASCSENLTLVRADLFADVNSSFGSGVVDQRDAEFFRAYAAILEAMRRALPYSSWHALAVKRSPCVGCAPPKATVQWALSQSGTVKPYEIPQDAAAYEHAIKARCRALEMRSRVEGNRLQLDLVINVTTLAHRAAACLPDKELHKATRWRLSTLSHAAEASTAVPTFVLRETVGVKHHISGIPLKVRLFPKQQQVLSWMKRQEDANGISFDLEEAAEDSIPALNLRLDVRATQTIRVRGGFCADHPGFGKTVTSLALIYSELQHTGREGIVSDLESRQIKYAAGLIPTAATLIVCPGPLVRQWVEEIKDKVQQPGTVFIINTAADLARLTIEDIQKASIVVLNRSVCGGETYTGRLASFAAMPGPAAATGRSYAHWLGHATATIPRHLKILRPNGQTTGINTLVRHLKNTYSANIKSDQFQRNVPSRRLRGADYAAAKRRTKTSALKAATVVVDTSHVGEPLLEMFYFNRIVVDESHLLDAKERVVIGSLKADKRWALSATPDLGDCYSVAQIAALLGVPLRLGRVARGDLKKASFNEINKEMTSFEMFDSMRQPPSDAMQARISEKAQDFLDTFVRRNIMDYDDSLRLKEHLVPVHLETAHMAIYNEVSQHLNSLDMRIKKSAVDHDRQRRLNAVIDDCSTAEEALLRTAAHFDGTLDLDGIVEQRQAEVATAMIDLQSKIVVARSAEPGVWALWKQRLDAGNLGDASVTKLIQATIARVKTTLKSPKAPRSDEDPNPGRGGGKRQHTAAVNTLCNRLLAAERSARYLSNVKLITEVAICGTDVAKRCCANPSCDSAATDHDRASSASCGHVICQACYASMKSRAMTKCPSAGCSSTMHDTDLLWASKVTRAQDFESKPFGAKIQAVLEILYKVQEQGEQAIVFVQLESQLDEIEQALQDQDITASVVKSSASAGTQIADFRETANTKQHKTVLVLNASDETAAGSNLQNANHVIFLSPLLRDTQYGYESTMKQAIGRVRRYGQKRPIHVYRLVALHTIDILQPSSIKSLDMREEITPERVQLVCEKGAYSLRPHSWLLCCGDGDTKEVSSVYGKKRISGWEDFSSLVKFGKTYADHEG</sequence>
<dbReference type="InterPro" id="IPR029063">
    <property type="entry name" value="SAM-dependent_MTases_sf"/>
</dbReference>
<name>N1PKZ3_DOTSN</name>
<feature type="region of interest" description="Disordered" evidence="9">
    <location>
        <begin position="61"/>
        <end position="123"/>
    </location>
</feature>
<keyword evidence="12" id="KW-1185">Reference proteome</keyword>
<dbReference type="InterPro" id="IPR017907">
    <property type="entry name" value="Znf_RING_CS"/>
</dbReference>
<keyword evidence="7" id="KW-0862">Zinc</keyword>
<feature type="region of interest" description="Disordered" evidence="9">
    <location>
        <begin position="206"/>
        <end position="320"/>
    </location>
</feature>
<dbReference type="PANTHER" id="PTHR45626:SF26">
    <property type="entry name" value="FAMILY HELICASE, PUTATIVE (AFU_ORTHOLOGUE AFUA_2G09120)-RELATED"/>
    <property type="match status" value="1"/>
</dbReference>
<feature type="compositionally biased region" description="Basic and acidic residues" evidence="9">
    <location>
        <begin position="286"/>
        <end position="300"/>
    </location>
</feature>
<dbReference type="CDD" id="cd16449">
    <property type="entry name" value="RING-HC"/>
    <property type="match status" value="1"/>
</dbReference>
<dbReference type="SUPFAM" id="SSF52540">
    <property type="entry name" value="P-loop containing nucleoside triphosphate hydrolases"/>
    <property type="match status" value="2"/>
</dbReference>
<reference evidence="11 12" key="2">
    <citation type="journal article" date="2012" name="PLoS Pathog.">
        <title>Diverse lifestyles and strategies of plant pathogenesis encoded in the genomes of eighteen Dothideomycetes fungi.</title>
        <authorList>
            <person name="Ohm R.A."/>
            <person name="Feau N."/>
            <person name="Henrissat B."/>
            <person name="Schoch C.L."/>
            <person name="Horwitz B.A."/>
            <person name="Barry K.W."/>
            <person name="Condon B.J."/>
            <person name="Copeland A.C."/>
            <person name="Dhillon B."/>
            <person name="Glaser F."/>
            <person name="Hesse C.N."/>
            <person name="Kosti I."/>
            <person name="LaButti K."/>
            <person name="Lindquist E.A."/>
            <person name="Lucas S."/>
            <person name="Salamov A.A."/>
            <person name="Bradshaw R.E."/>
            <person name="Ciuffetti L."/>
            <person name="Hamelin R.C."/>
            <person name="Kema G.H.J."/>
            <person name="Lawrence C."/>
            <person name="Scott J.A."/>
            <person name="Spatafora J.W."/>
            <person name="Turgeon B.G."/>
            <person name="de Wit P.J.G.M."/>
            <person name="Zhong S."/>
            <person name="Goodwin S.B."/>
            <person name="Grigoriev I.V."/>
        </authorList>
    </citation>
    <scope>NUCLEOTIDE SEQUENCE [LARGE SCALE GENOMIC DNA]</scope>
    <source>
        <strain evidence="12">NZE10 / CBS 128990</strain>
    </source>
</reference>
<keyword evidence="5" id="KW-0863">Zinc-finger</keyword>
<keyword evidence="3" id="KW-0479">Metal-binding</keyword>
<organism evidence="11 12">
    <name type="scientific">Dothistroma septosporum (strain NZE10 / CBS 128990)</name>
    <name type="common">Red band needle blight fungus</name>
    <name type="synonym">Mycosphaerella pini</name>
    <dbReference type="NCBI Taxonomy" id="675120"/>
    <lineage>
        <taxon>Eukaryota</taxon>
        <taxon>Fungi</taxon>
        <taxon>Dikarya</taxon>
        <taxon>Ascomycota</taxon>
        <taxon>Pezizomycotina</taxon>
        <taxon>Dothideomycetes</taxon>
        <taxon>Dothideomycetidae</taxon>
        <taxon>Mycosphaerellales</taxon>
        <taxon>Mycosphaerellaceae</taxon>
        <taxon>Dothistroma</taxon>
    </lineage>
</organism>
<dbReference type="SMART" id="SM00487">
    <property type="entry name" value="DEXDc"/>
    <property type="match status" value="1"/>
</dbReference>
<keyword evidence="4" id="KW-0547">Nucleotide-binding</keyword>